<feature type="signal peptide" evidence="3">
    <location>
        <begin position="1"/>
        <end position="31"/>
    </location>
</feature>
<dbReference type="InterPro" id="IPR028082">
    <property type="entry name" value="Peripla_BP_I"/>
</dbReference>
<organism evidence="5 6">
    <name type="scientific">Vibrio nigripulchritudo SOn1</name>
    <dbReference type="NCBI Taxonomy" id="1238450"/>
    <lineage>
        <taxon>Bacteria</taxon>
        <taxon>Pseudomonadati</taxon>
        <taxon>Pseudomonadota</taxon>
        <taxon>Gammaproteobacteria</taxon>
        <taxon>Vibrionales</taxon>
        <taxon>Vibrionaceae</taxon>
        <taxon>Vibrio</taxon>
    </lineage>
</organism>
<sequence length="446" mass="49040">MMKNYISRSLCVTGIVLSSLLAPVVSSVANGAEQFVPLPTYRVGPYASSGAPWFAGEIDYFNYINEVEGGINGVKLNVEEFETEYSPDRAVEVYERIKNGKDGSPTAFFMTHSTPATYALGERARKDKIPLIDPAGGRPESLNGLVFPYEFPLLFTYYSQGYVAMAYIAQQEGGFDALKGKKIVTVYHDSGYGRSSQPIMVKLAEKYGFENIQIPVAHPGSEQSAIWRQVRGIRPDWVVLRTWGVMTPVGIKTAKRFGIDINKMIGDVWAGSETDMIPAGAAAIGYKALAPYPGGTDFDIHKRLRKEIINTGKTDLKDLRGFGTVYYNIGMVNAALAVEGMRTAMTKFGNRPINGEEMRWGLENMVIDNKRLEELGMVGLLQDLKVTPGDHEGGGAARIQEWDGTKFKLITDWIKGDQSLIAPLIAEKSAAFAKEQGITPRDPNNP</sequence>
<dbReference type="Gene3D" id="3.40.50.2300">
    <property type="match status" value="2"/>
</dbReference>
<comment type="similarity">
    <text evidence="1">Belongs to the leucine-binding protein family.</text>
</comment>
<dbReference type="PANTHER" id="PTHR47235">
    <property type="entry name" value="BLR6548 PROTEIN"/>
    <property type="match status" value="1"/>
</dbReference>
<feature type="chain" id="PRO_5043405140" evidence="3">
    <location>
        <begin position="32"/>
        <end position="446"/>
    </location>
</feature>
<protein>
    <submittedName>
        <fullName evidence="5">ABC-type branched-chain amino acid transport systems, periplasmic component</fullName>
    </submittedName>
</protein>
<evidence type="ECO:0000256" key="3">
    <source>
        <dbReference type="SAM" id="SignalP"/>
    </source>
</evidence>
<dbReference type="Proteomes" id="UP000018211">
    <property type="component" value="Unassembled WGS sequence"/>
</dbReference>
<accession>A0AAV2VZA6</accession>
<dbReference type="EMBL" id="CAOF01000194">
    <property type="protein sequence ID" value="CCO50105.1"/>
    <property type="molecule type" value="Genomic_DNA"/>
</dbReference>
<dbReference type="Pfam" id="PF13458">
    <property type="entry name" value="Peripla_BP_6"/>
    <property type="match status" value="1"/>
</dbReference>
<evidence type="ECO:0000313" key="6">
    <source>
        <dbReference type="Proteomes" id="UP000018211"/>
    </source>
</evidence>
<keyword evidence="2 3" id="KW-0732">Signal</keyword>
<name>A0AAV2VZA6_9VIBR</name>
<dbReference type="CDD" id="cd06334">
    <property type="entry name" value="PBP1_ABC_ligand_binding-like"/>
    <property type="match status" value="1"/>
</dbReference>
<comment type="caution">
    <text evidence="5">The sequence shown here is derived from an EMBL/GenBank/DDBJ whole genome shotgun (WGS) entry which is preliminary data.</text>
</comment>
<evidence type="ECO:0000313" key="5">
    <source>
        <dbReference type="EMBL" id="CCO50105.1"/>
    </source>
</evidence>
<dbReference type="AlphaFoldDB" id="A0AAV2VZA6"/>
<feature type="domain" description="Leucine-binding protein" evidence="4">
    <location>
        <begin position="36"/>
        <end position="404"/>
    </location>
</feature>
<dbReference type="RefSeq" id="WP_022614003.1">
    <property type="nucleotide sequence ID" value="NZ_LK391965.1"/>
</dbReference>
<dbReference type="PANTHER" id="PTHR47235:SF1">
    <property type="entry name" value="BLR6548 PROTEIN"/>
    <property type="match status" value="1"/>
</dbReference>
<dbReference type="InterPro" id="IPR028081">
    <property type="entry name" value="Leu-bd"/>
</dbReference>
<dbReference type="SUPFAM" id="SSF53822">
    <property type="entry name" value="Periplasmic binding protein-like I"/>
    <property type="match status" value="1"/>
</dbReference>
<proteinExistence type="inferred from homology"/>
<evidence type="ECO:0000256" key="2">
    <source>
        <dbReference type="ARBA" id="ARBA00022729"/>
    </source>
</evidence>
<gene>
    <name evidence="5" type="ORF">VIBNISOn1_970129</name>
</gene>
<evidence type="ECO:0000256" key="1">
    <source>
        <dbReference type="ARBA" id="ARBA00010062"/>
    </source>
</evidence>
<evidence type="ECO:0000259" key="4">
    <source>
        <dbReference type="Pfam" id="PF13458"/>
    </source>
</evidence>
<reference evidence="5 6" key="1">
    <citation type="journal article" date="2013" name="ISME J.">
        <title>Comparative genomics of pathogenic lineages of Vibrio nigripulchritudo identifies virulence-associated traits.</title>
        <authorList>
            <person name="Goudenege D."/>
            <person name="Labreuche Y."/>
            <person name="Krin E."/>
            <person name="Ansquer D."/>
            <person name="Mangenot S."/>
            <person name="Calteau A."/>
            <person name="Medigue C."/>
            <person name="Mazel D."/>
            <person name="Polz M.F."/>
            <person name="Le Roux F."/>
        </authorList>
    </citation>
    <scope>NUCLEOTIDE SEQUENCE [LARGE SCALE GENOMIC DNA]</scope>
    <source>
        <strain evidence="5 6">SOn1</strain>
    </source>
</reference>